<dbReference type="Pfam" id="PF19614">
    <property type="entry name" value="DUF6119"/>
    <property type="match status" value="1"/>
</dbReference>
<dbReference type="NCBIfam" id="TIGR04141">
    <property type="entry name" value="TIGR04141 family sporadically distributed protein"/>
    <property type="match status" value="1"/>
</dbReference>
<dbReference type="Proteomes" id="UP001224412">
    <property type="component" value="Unassembled WGS sequence"/>
</dbReference>
<dbReference type="AlphaFoldDB" id="A0AAP4BPJ2"/>
<evidence type="ECO:0000256" key="1">
    <source>
        <dbReference type="SAM" id="MobiDB-lite"/>
    </source>
</evidence>
<name>A0AAP4BPJ2_9CORY</name>
<evidence type="ECO:0000313" key="3">
    <source>
        <dbReference type="Proteomes" id="UP001224412"/>
    </source>
</evidence>
<reference evidence="2" key="1">
    <citation type="submission" date="2023-05" db="EMBL/GenBank/DDBJ databases">
        <title>Metabolic capabilities are highly conserved among human nasal-associated Corynebacterium species in pangenomic analyses.</title>
        <authorList>
            <person name="Tran T.H."/>
            <person name="Roberts A.Q."/>
            <person name="Escapa I.F."/>
            <person name="Gao W."/>
            <person name="Conlan S."/>
            <person name="Kong H."/>
            <person name="Segre J.A."/>
            <person name="Kelly M.S."/>
            <person name="Lemon K.P."/>
        </authorList>
    </citation>
    <scope>NUCLEOTIDE SEQUENCE</scope>
    <source>
        <strain evidence="2">KPL2773</strain>
    </source>
</reference>
<comment type="caution">
    <text evidence="2">The sequence shown here is derived from an EMBL/GenBank/DDBJ whole genome shotgun (WGS) entry which is preliminary data.</text>
</comment>
<feature type="region of interest" description="Disordered" evidence="1">
    <location>
        <begin position="268"/>
        <end position="287"/>
    </location>
</feature>
<proteinExistence type="predicted"/>
<protein>
    <submittedName>
        <fullName evidence="2">TIGR04141 family sporadically distributed protein</fullName>
    </submittedName>
</protein>
<dbReference type="InterPro" id="IPR026487">
    <property type="entry name" value="CHP04141"/>
</dbReference>
<accession>A0AAP4BPJ2</accession>
<dbReference type="EMBL" id="JASNVH010000001">
    <property type="protein sequence ID" value="MDK4306025.1"/>
    <property type="molecule type" value="Genomic_DNA"/>
</dbReference>
<dbReference type="RefSeq" id="WP_284588688.1">
    <property type="nucleotide sequence ID" value="NZ_JASNUC010000001.1"/>
</dbReference>
<sequence length="537" mass="60050">MSKEKKTQSYTLYRLSGARKLASCVQDKYLKQQTFQSHAFIIEGRSGLFVEGSITTEEAKWVSTAHRLTGVTFKRGNETSAGLIIIPSKIEGVFWALSFGMGFQLLNKTYVDHGFGQRVAIRTVDPAVLKSVSKSAIDQRAKTERASIPSGESVFGFNVGGYGEIVTRIKGAAYIPELTIGNREIQLRGSDSLALRLGADKTSLIDDLDVLEGIMKREPVSELADLDQLVKIKDKELIEVLDMKLATEFDNSVGKFGLYWPDERIENNDSPSSWKVSSAKKPGMRQGSPELEDIVEILQAYPLEQRIERMKIASIQLFDSELGDNAISSAIPIWRWITFECLYEGKRYCLHNGGWFEMANQYAEKLSRDTERLFNNPIEIEFPVWNIGESEADYNVRLAEHINGVCLDRDLIRTDAHPRGIEAADVVLDGNTLIHVKQFDSSSPASHLIAQALVSEEAIYHDESAWNKLKAKLEAQGVSSEKLVQKPQDVVLAIARKDRQITADDLFSFTQVTLNDCVRRLQGQGRTVSIVALQRGK</sequence>
<organism evidence="2 3">
    <name type="scientific">Corynebacterium pseudodiphtheriticum</name>
    <dbReference type="NCBI Taxonomy" id="37637"/>
    <lineage>
        <taxon>Bacteria</taxon>
        <taxon>Bacillati</taxon>
        <taxon>Actinomycetota</taxon>
        <taxon>Actinomycetes</taxon>
        <taxon>Mycobacteriales</taxon>
        <taxon>Corynebacteriaceae</taxon>
        <taxon>Corynebacterium</taxon>
    </lineage>
</organism>
<gene>
    <name evidence="2" type="ORF">QPX42_00390</name>
</gene>
<evidence type="ECO:0000313" key="2">
    <source>
        <dbReference type="EMBL" id="MDK4306025.1"/>
    </source>
</evidence>